<organism evidence="8 9">
    <name type="scientific">Kaistia dalseonensis</name>
    <dbReference type="NCBI Taxonomy" id="410840"/>
    <lineage>
        <taxon>Bacteria</taxon>
        <taxon>Pseudomonadati</taxon>
        <taxon>Pseudomonadota</taxon>
        <taxon>Alphaproteobacteria</taxon>
        <taxon>Hyphomicrobiales</taxon>
        <taxon>Kaistiaceae</taxon>
        <taxon>Kaistia</taxon>
    </lineage>
</organism>
<proteinExistence type="inferred from homology"/>
<comment type="subcellular location">
    <subcellularLocation>
        <location evidence="1">Membrane</location>
        <topology evidence="1">Single-pass membrane protein</topology>
    </subcellularLocation>
</comment>
<dbReference type="RefSeq" id="WP_266350593.1">
    <property type="nucleotide sequence ID" value="NZ_JAPKNG010000006.1"/>
</dbReference>
<comment type="function">
    <text evidence="6">Has immunoglobulin-binding and hemagglutination properties, and can bind to mannose. Essential for virulence. May be involved in LPS biosynthesis or polysaccharide transport.</text>
</comment>
<accession>A0ABU0HBM3</accession>
<evidence type="ECO:0000256" key="1">
    <source>
        <dbReference type="ARBA" id="ARBA00004167"/>
    </source>
</evidence>
<keyword evidence="4" id="KW-0472">Membrane</keyword>
<evidence type="ECO:0000256" key="3">
    <source>
        <dbReference type="ARBA" id="ARBA00020552"/>
    </source>
</evidence>
<keyword evidence="5" id="KW-0430">Lectin</keyword>
<reference evidence="8 9" key="1">
    <citation type="submission" date="2023-07" db="EMBL/GenBank/DDBJ databases">
        <title>Genomic Encyclopedia of Type Strains, Phase IV (KMG-IV): sequencing the most valuable type-strain genomes for metagenomic binning, comparative biology and taxonomic classification.</title>
        <authorList>
            <person name="Goeker M."/>
        </authorList>
    </citation>
    <scope>NUCLEOTIDE SEQUENCE [LARGE SCALE GENOMIC DNA]</scope>
    <source>
        <strain evidence="8 9">B6-8</strain>
    </source>
</reference>
<evidence type="ECO:0000256" key="4">
    <source>
        <dbReference type="ARBA" id="ARBA00022475"/>
    </source>
</evidence>
<dbReference type="InterPro" id="IPR012413">
    <property type="entry name" value="BA14K"/>
</dbReference>
<evidence type="ECO:0000313" key="9">
    <source>
        <dbReference type="Proteomes" id="UP001241603"/>
    </source>
</evidence>
<evidence type="ECO:0000256" key="7">
    <source>
        <dbReference type="SAM" id="SignalP"/>
    </source>
</evidence>
<name>A0ABU0HBM3_9HYPH</name>
<feature type="chain" id="PRO_5045055712" description="Lectin-like protein BA14k" evidence="7">
    <location>
        <begin position="28"/>
        <end position="146"/>
    </location>
</feature>
<feature type="signal peptide" evidence="7">
    <location>
        <begin position="1"/>
        <end position="27"/>
    </location>
</feature>
<gene>
    <name evidence="8" type="ORF">QO014_004108</name>
</gene>
<evidence type="ECO:0000256" key="6">
    <source>
        <dbReference type="ARBA" id="ARBA00025321"/>
    </source>
</evidence>
<comment type="similarity">
    <text evidence="2">Belongs to the BA14k family.</text>
</comment>
<comment type="caution">
    <text evidence="8">The sequence shown here is derived from an EMBL/GenBank/DDBJ whole genome shotgun (WGS) entry which is preliminary data.</text>
</comment>
<keyword evidence="9" id="KW-1185">Reference proteome</keyword>
<keyword evidence="4" id="KW-1003">Cell membrane</keyword>
<evidence type="ECO:0000313" key="8">
    <source>
        <dbReference type="EMBL" id="MDQ0439702.1"/>
    </source>
</evidence>
<dbReference type="Pfam" id="PF07886">
    <property type="entry name" value="BA14K"/>
    <property type="match status" value="1"/>
</dbReference>
<evidence type="ECO:0000256" key="5">
    <source>
        <dbReference type="ARBA" id="ARBA00022734"/>
    </source>
</evidence>
<sequence>MKSLASIGLAAVLGVTAIVGTTGDASAQWYGRGGPGWGGPGWGGPGWHGGPPPPPPGGGYYYRGPRYYGGWYGNPGAAAAAGAIVGLGLGAAIASQPSYGYEVPPPRGVAWRNHVSYCEDRYRSYNPSTDTFIGYDGRAYRCVGSY</sequence>
<protein>
    <recommendedName>
        <fullName evidence="3">Lectin-like protein BA14k</fullName>
    </recommendedName>
</protein>
<evidence type="ECO:0000256" key="2">
    <source>
        <dbReference type="ARBA" id="ARBA00010270"/>
    </source>
</evidence>
<dbReference type="EMBL" id="JAUSVO010000006">
    <property type="protein sequence ID" value="MDQ0439702.1"/>
    <property type="molecule type" value="Genomic_DNA"/>
</dbReference>
<dbReference type="Proteomes" id="UP001241603">
    <property type="component" value="Unassembled WGS sequence"/>
</dbReference>
<keyword evidence="7" id="KW-0732">Signal</keyword>